<keyword evidence="2" id="KW-0732">Signal</keyword>
<evidence type="ECO:0000256" key="1">
    <source>
        <dbReference type="SAM" id="Phobius"/>
    </source>
</evidence>
<feature type="signal peptide" evidence="2">
    <location>
        <begin position="1"/>
        <end position="19"/>
    </location>
</feature>
<dbReference type="AlphaFoldDB" id="A0A2P6NML2"/>
<evidence type="ECO:0000256" key="2">
    <source>
        <dbReference type="SAM" id="SignalP"/>
    </source>
</evidence>
<dbReference type="Proteomes" id="UP000241769">
    <property type="component" value="Unassembled WGS sequence"/>
</dbReference>
<keyword evidence="4" id="KW-1185">Reference proteome</keyword>
<name>A0A2P6NML2_9EUKA</name>
<sequence>MVSTRLLLLLSFCISFSVADDCYFLNSCDNATLPFSQCWNCTSGQTLPTAESTIIFQSVDNVTLSNVILVVRDIHIRDSQLTWAHSNVSSFNLSVTDSTFILNASTVLIRQDLSVQSNSSDIQFVDSTLSCESASFEHARLSFLPGVTNLNTFNSGHTLMADGTVNVGSEVSWTGYLDVVSTTIVHTPKGDKRAAITSSSSSVALEGTSILGPLSWFAESFTITNCTLDSTSPSITPNDSPSNSTISDRNFGFFNASQRIFGDEDFIIDIEDTVIRGRWTAQSRGVSQLKDIRGRSILPPGGHAKRLIIHRLIISTIYDNSYLNLSRSTSYTIDEISLSQVSSLTYTPVRGGIPTNFSDSIRTTSNCWKKDVTNYTVSVVYNETALYVTYVPPTPDIAYGWSNGTSLTLLLARIYLAQLCADDDLYSHHLIIEDGDHRRVIDHRESDTYTTFSLPDENSCTHKTVKVYLESEGHQITTRSKPLEVEIRPADVLFARYYPWGYYNETETRMTALAGRDSGKIQIWWNATGVPSICGWEAQEFHFGNKQLYIDAQSVPVSQGQFTYRTTPEYPVDATCIKSYSTIPSVSVVYTKEGSNITSSPFVPRLNDESTFYFYHDLMQVDAAITPDNFQLKVTNASASSNLKTLRAYNVSDDRCTCGDFLLVVQIYDLNETSALASFSLSKTKMETYANISYGRYIMYVTGTCTYHISSSVYGGYGQTIRSELVLAENKEEPPKETEPQGPSPLRWIIPVSVVGGLIVVAGAVVAFILIRKRQKRNYIPLQ</sequence>
<comment type="caution">
    <text evidence="3">The sequence shown here is derived from an EMBL/GenBank/DDBJ whole genome shotgun (WGS) entry which is preliminary data.</text>
</comment>
<keyword evidence="1" id="KW-0472">Membrane</keyword>
<reference evidence="3 4" key="1">
    <citation type="journal article" date="2018" name="Genome Biol. Evol.">
        <title>Multiple Roots of Fruiting Body Formation in Amoebozoa.</title>
        <authorList>
            <person name="Hillmann F."/>
            <person name="Forbes G."/>
            <person name="Novohradska S."/>
            <person name="Ferling I."/>
            <person name="Riege K."/>
            <person name="Groth M."/>
            <person name="Westermann M."/>
            <person name="Marz M."/>
            <person name="Spaller T."/>
            <person name="Winckler T."/>
            <person name="Schaap P."/>
            <person name="Glockner G."/>
        </authorList>
    </citation>
    <scope>NUCLEOTIDE SEQUENCE [LARGE SCALE GENOMIC DNA]</scope>
    <source>
        <strain evidence="3 4">Jena</strain>
    </source>
</reference>
<organism evidence="3 4">
    <name type="scientific">Planoprotostelium fungivorum</name>
    <dbReference type="NCBI Taxonomy" id="1890364"/>
    <lineage>
        <taxon>Eukaryota</taxon>
        <taxon>Amoebozoa</taxon>
        <taxon>Evosea</taxon>
        <taxon>Variosea</taxon>
        <taxon>Cavosteliida</taxon>
        <taxon>Cavosteliaceae</taxon>
        <taxon>Planoprotostelium</taxon>
    </lineage>
</organism>
<gene>
    <name evidence="3" type="ORF">PROFUN_07152</name>
</gene>
<feature type="chain" id="PRO_5015184578" evidence="2">
    <location>
        <begin position="20"/>
        <end position="783"/>
    </location>
</feature>
<feature type="transmembrane region" description="Helical" evidence="1">
    <location>
        <begin position="748"/>
        <end position="771"/>
    </location>
</feature>
<dbReference type="EMBL" id="MDYQ01000049">
    <property type="protein sequence ID" value="PRP85205.1"/>
    <property type="molecule type" value="Genomic_DNA"/>
</dbReference>
<keyword evidence="1" id="KW-1133">Transmembrane helix</keyword>
<evidence type="ECO:0000313" key="4">
    <source>
        <dbReference type="Proteomes" id="UP000241769"/>
    </source>
</evidence>
<keyword evidence="1" id="KW-0812">Transmembrane</keyword>
<evidence type="ECO:0000313" key="3">
    <source>
        <dbReference type="EMBL" id="PRP85205.1"/>
    </source>
</evidence>
<dbReference type="InParanoid" id="A0A2P6NML2"/>
<proteinExistence type="predicted"/>
<dbReference type="CDD" id="cd12087">
    <property type="entry name" value="TM_EGFR-like"/>
    <property type="match status" value="1"/>
</dbReference>
<protein>
    <submittedName>
        <fullName evidence="3">Uncharacterized protein</fullName>
    </submittedName>
</protein>
<accession>A0A2P6NML2</accession>